<dbReference type="CDD" id="cd00130">
    <property type="entry name" value="PAS"/>
    <property type="match status" value="1"/>
</dbReference>
<comment type="caution">
    <text evidence="7">The sequence shown here is derived from an EMBL/GenBank/DDBJ whole genome shotgun (WGS) entry which is preliminary data.</text>
</comment>
<evidence type="ECO:0000313" key="8">
    <source>
        <dbReference type="Proteomes" id="UP001268864"/>
    </source>
</evidence>
<dbReference type="InterPro" id="IPR001789">
    <property type="entry name" value="Sig_transdc_resp-reg_receiver"/>
</dbReference>
<dbReference type="Proteomes" id="UP001268864">
    <property type="component" value="Unassembled WGS sequence"/>
</dbReference>
<dbReference type="Gene3D" id="3.40.50.2300">
    <property type="match status" value="1"/>
</dbReference>
<dbReference type="PROSITE" id="PS50110">
    <property type="entry name" value="RESPONSE_REGULATORY"/>
    <property type="match status" value="1"/>
</dbReference>
<dbReference type="PANTHER" id="PTHR34236">
    <property type="entry name" value="DIMETHYL SULFOXIDE REDUCTASE TRANSCRIPTIONAL ACTIVATOR"/>
    <property type="match status" value="1"/>
</dbReference>
<dbReference type="Pfam" id="PF13185">
    <property type="entry name" value="GAF_2"/>
    <property type="match status" value="1"/>
</dbReference>
<keyword evidence="3" id="KW-0805">Transcription regulation</keyword>
<name>A0ABU2FIW9_9EURY</name>
<dbReference type="PANTHER" id="PTHR34236:SF1">
    <property type="entry name" value="DIMETHYL SULFOXIDE REDUCTASE TRANSCRIPTIONAL ACTIVATOR"/>
    <property type="match status" value="1"/>
</dbReference>
<dbReference type="Gene3D" id="3.30.450.40">
    <property type="match status" value="1"/>
</dbReference>
<dbReference type="Pfam" id="PF00072">
    <property type="entry name" value="Response_reg"/>
    <property type="match status" value="1"/>
</dbReference>
<dbReference type="Pfam" id="PF04967">
    <property type="entry name" value="HTH_10"/>
    <property type="match status" value="1"/>
</dbReference>
<dbReference type="RefSeq" id="WP_310898540.1">
    <property type="nucleotide sequence ID" value="NZ_JAMQOS010000001.1"/>
</dbReference>
<proteinExistence type="predicted"/>
<evidence type="ECO:0000256" key="4">
    <source>
        <dbReference type="ARBA" id="ARBA00023163"/>
    </source>
</evidence>
<organism evidence="7 8">
    <name type="scientific">Haloarcula onubensis</name>
    <dbReference type="NCBI Taxonomy" id="2950539"/>
    <lineage>
        <taxon>Archaea</taxon>
        <taxon>Methanobacteriati</taxon>
        <taxon>Methanobacteriota</taxon>
        <taxon>Stenosarchaea group</taxon>
        <taxon>Halobacteria</taxon>
        <taxon>Halobacteriales</taxon>
        <taxon>Haloarculaceae</taxon>
        <taxon>Haloarcula</taxon>
    </lineage>
</organism>
<keyword evidence="5" id="KW-0597">Phosphoprotein</keyword>
<dbReference type="Pfam" id="PF15915">
    <property type="entry name" value="BAT"/>
    <property type="match status" value="1"/>
</dbReference>
<dbReference type="SUPFAM" id="SSF55785">
    <property type="entry name" value="PYP-like sensor domain (PAS domain)"/>
    <property type="match status" value="1"/>
</dbReference>
<accession>A0ABU2FIW9</accession>
<dbReference type="NCBIfam" id="TIGR00229">
    <property type="entry name" value="sensory_box"/>
    <property type="match status" value="1"/>
</dbReference>
<dbReference type="SMART" id="SM00448">
    <property type="entry name" value="REC"/>
    <property type="match status" value="1"/>
</dbReference>
<reference evidence="7 8" key="1">
    <citation type="submission" date="2022-06" db="EMBL/GenBank/DDBJ databases">
        <title>Halomicroarcula sp. a new haloarchaeum isolate from saline soil.</title>
        <authorList>
            <person name="Strakova D."/>
            <person name="Galisteo C."/>
            <person name="Sanchez-Porro C."/>
            <person name="Ventosa A."/>
        </authorList>
    </citation>
    <scope>NUCLEOTIDE SEQUENCE [LARGE SCALE GENOMIC DNA]</scope>
    <source>
        <strain evidence="7 8">S3CR25-11</strain>
    </source>
</reference>
<evidence type="ECO:0000256" key="1">
    <source>
        <dbReference type="ARBA" id="ARBA00022679"/>
    </source>
</evidence>
<evidence type="ECO:0000256" key="5">
    <source>
        <dbReference type="PROSITE-ProRule" id="PRU00169"/>
    </source>
</evidence>
<dbReference type="InterPro" id="IPR035965">
    <property type="entry name" value="PAS-like_dom_sf"/>
</dbReference>
<keyword evidence="4" id="KW-0804">Transcription</keyword>
<evidence type="ECO:0000256" key="2">
    <source>
        <dbReference type="ARBA" id="ARBA00022777"/>
    </source>
</evidence>
<feature type="domain" description="Response regulatory" evidence="6">
    <location>
        <begin position="9"/>
        <end position="125"/>
    </location>
</feature>
<feature type="modified residue" description="4-aspartylphosphate" evidence="5">
    <location>
        <position position="60"/>
    </location>
</feature>
<protein>
    <submittedName>
        <fullName evidence="7">Response regulator</fullName>
    </submittedName>
</protein>
<keyword evidence="1" id="KW-0808">Transferase</keyword>
<sequence>MTTAEEPVAVLVVDDDEQWADYLASELEDAAPEFSVTVALSVNEAVVALADGAFDCVVADFRMPEIDGIQLLERLQTSRPHLPFILVTGDGSEDVAARAINAGVTDYIRKDPRVDQAPVFVTRIRQAVEHARLRTAIRESEHRYRTVTEQARDAIVVLRDDDVVFSNDRFRELCGGADSPAALFAHVHRDDHDRVRDVVDETLTDGDPGLREVRLVRPTGEVRHCELLGGAITYENDAATLLSLRDVTRRRSRERTRKRVREFNQAVQQRLVGVQRRARLEVEIAALLGSHGYDLVWLGSVDDGGVRTRATAGNGEYVARLEADAPREDHGGDPILWSARTGVAQFVPDFEALMPTSRRNDALDSGLRTGYALPLRHEDVAYGHLAVYDSEPARLDDAERSLLTEAAATVSFALHHVETQQTLTSAGRAVVEVDIESDDYYLPAVLAERVHQPAPDVTVEGTHVAEETTDDGQHVAEETTDDGVHAAEETTDDGVHAAEETTDDGVHAADGTTHVQYLSCSTDDPDGLADALGAHPSVRAGQVVDRGDPVGYRVTVAGETPESHLGAVGALVRSTTVGPGRATVTFELSSRTALQPAIDRLNEQYGPVTVRSVVERPTNPTPERYVRVDLDSLTEKQSAALEAAYHQGYFDRPRRRSAVDVAETLGITHTTYLQHLRVAQEKLFGQLYGGPNEADGS</sequence>
<dbReference type="InterPro" id="IPR007050">
    <property type="entry name" value="HTH_bacterioopsin"/>
</dbReference>
<keyword evidence="2" id="KW-0418">Kinase</keyword>
<dbReference type="InterPro" id="IPR011006">
    <property type="entry name" value="CheY-like_superfamily"/>
</dbReference>
<dbReference type="SUPFAM" id="SSF52172">
    <property type="entry name" value="CheY-like"/>
    <property type="match status" value="1"/>
</dbReference>
<dbReference type="CDD" id="cd00156">
    <property type="entry name" value="REC"/>
    <property type="match status" value="1"/>
</dbReference>
<dbReference type="InterPro" id="IPR031803">
    <property type="entry name" value="BAT_GAF/HTH-assoc"/>
</dbReference>
<evidence type="ECO:0000259" key="6">
    <source>
        <dbReference type="PROSITE" id="PS50110"/>
    </source>
</evidence>
<dbReference type="Gene3D" id="3.30.450.20">
    <property type="entry name" value="PAS domain"/>
    <property type="match status" value="1"/>
</dbReference>
<gene>
    <name evidence="7" type="ORF">NDI86_01075</name>
</gene>
<keyword evidence="8" id="KW-1185">Reference proteome</keyword>
<dbReference type="InterPro" id="IPR003018">
    <property type="entry name" value="GAF"/>
</dbReference>
<dbReference type="InterPro" id="IPR000014">
    <property type="entry name" value="PAS"/>
</dbReference>
<dbReference type="InterPro" id="IPR029016">
    <property type="entry name" value="GAF-like_dom_sf"/>
</dbReference>
<evidence type="ECO:0000313" key="7">
    <source>
        <dbReference type="EMBL" id="MDS0280694.1"/>
    </source>
</evidence>
<evidence type="ECO:0000256" key="3">
    <source>
        <dbReference type="ARBA" id="ARBA00023015"/>
    </source>
</evidence>
<dbReference type="SUPFAM" id="SSF55781">
    <property type="entry name" value="GAF domain-like"/>
    <property type="match status" value="1"/>
</dbReference>
<dbReference type="EMBL" id="JAMQOS010000001">
    <property type="protein sequence ID" value="MDS0280694.1"/>
    <property type="molecule type" value="Genomic_DNA"/>
</dbReference>